<evidence type="ECO:0000313" key="1">
    <source>
        <dbReference type="EMBL" id="MPM97859.1"/>
    </source>
</evidence>
<sequence>MKISASEHNLVEPNSLDYKIPIYITSSENFMNLNIDTLVLTINNNLFYLKSIDNGVFSTNADVITIHNILIPQIQHSDTKLLLTLNGDVLLGDTDSTSISITKYAINSINIQNIDLQNGYLKLKICTANNDRLLNRTGHSPIVNILENPVYSAFLELECNIIESGDYSLDIIDVLGNIQKVKEWKSTAKENNKFRFSIPINSLGNGNYIVVMNTPSAKYTARFIILK</sequence>
<reference evidence="1" key="1">
    <citation type="submission" date="2019-08" db="EMBL/GenBank/DDBJ databases">
        <authorList>
            <person name="Kucharzyk K."/>
            <person name="Murdoch R.W."/>
            <person name="Higgins S."/>
            <person name="Loffler F."/>
        </authorList>
    </citation>
    <scope>NUCLEOTIDE SEQUENCE</scope>
</reference>
<comment type="caution">
    <text evidence="1">The sequence shown here is derived from an EMBL/GenBank/DDBJ whole genome shotgun (WGS) entry which is preliminary data.</text>
</comment>
<name>A0A645E8X8_9ZZZZ</name>
<dbReference type="AlphaFoldDB" id="A0A645E8X8"/>
<gene>
    <name evidence="1" type="ORF">SDC9_145039</name>
</gene>
<dbReference type="NCBIfam" id="TIGR04183">
    <property type="entry name" value="Por_Secre_tail"/>
    <property type="match status" value="1"/>
</dbReference>
<organism evidence="1">
    <name type="scientific">bioreactor metagenome</name>
    <dbReference type="NCBI Taxonomy" id="1076179"/>
    <lineage>
        <taxon>unclassified sequences</taxon>
        <taxon>metagenomes</taxon>
        <taxon>ecological metagenomes</taxon>
    </lineage>
</organism>
<dbReference type="InterPro" id="IPR026444">
    <property type="entry name" value="Secre_tail"/>
</dbReference>
<proteinExistence type="predicted"/>
<evidence type="ECO:0008006" key="2">
    <source>
        <dbReference type="Google" id="ProtNLM"/>
    </source>
</evidence>
<accession>A0A645E8X8</accession>
<dbReference type="EMBL" id="VSSQ01044072">
    <property type="protein sequence ID" value="MPM97859.1"/>
    <property type="molecule type" value="Genomic_DNA"/>
</dbReference>
<protein>
    <recommendedName>
        <fullName evidence="2">Secretion system C-terminal sorting domain-containing protein</fullName>
    </recommendedName>
</protein>